<dbReference type="Proteomes" id="UP000765509">
    <property type="component" value="Unassembled WGS sequence"/>
</dbReference>
<name>A0A9Q3CQL7_9BASI</name>
<comment type="caution">
    <text evidence="2">The sequence shown here is derived from an EMBL/GenBank/DDBJ whole genome shotgun (WGS) entry which is preliminary data.</text>
</comment>
<feature type="compositionally biased region" description="Basic residues" evidence="1">
    <location>
        <begin position="84"/>
        <end position="93"/>
    </location>
</feature>
<dbReference type="EMBL" id="AVOT02010098">
    <property type="protein sequence ID" value="MBW0489481.1"/>
    <property type="molecule type" value="Genomic_DNA"/>
</dbReference>
<sequence>MSRIEDLGEMEYIHFYRRGLAPSLVDQLDSHPGNFDSLQKLMEITLELDTRYNERKKEEGSNQKKKPQVTVSNSLRPPQDSSSKKPHPKKNNKGKNFQGYKDIPHAALNKDNKFIIHEKEDYASILVEST</sequence>
<protein>
    <submittedName>
        <fullName evidence="2">Uncharacterized protein</fullName>
    </submittedName>
</protein>
<organism evidence="2 3">
    <name type="scientific">Austropuccinia psidii MF-1</name>
    <dbReference type="NCBI Taxonomy" id="1389203"/>
    <lineage>
        <taxon>Eukaryota</taxon>
        <taxon>Fungi</taxon>
        <taxon>Dikarya</taxon>
        <taxon>Basidiomycota</taxon>
        <taxon>Pucciniomycotina</taxon>
        <taxon>Pucciniomycetes</taxon>
        <taxon>Pucciniales</taxon>
        <taxon>Sphaerophragmiaceae</taxon>
        <taxon>Austropuccinia</taxon>
    </lineage>
</organism>
<accession>A0A9Q3CQL7</accession>
<feature type="compositionally biased region" description="Basic and acidic residues" evidence="1">
    <location>
        <begin position="52"/>
        <end position="62"/>
    </location>
</feature>
<dbReference type="AlphaFoldDB" id="A0A9Q3CQL7"/>
<gene>
    <name evidence="2" type="ORF">O181_029196</name>
</gene>
<dbReference type="OrthoDB" id="5552562at2759"/>
<feature type="region of interest" description="Disordered" evidence="1">
    <location>
        <begin position="52"/>
        <end position="103"/>
    </location>
</feature>
<evidence type="ECO:0000313" key="2">
    <source>
        <dbReference type="EMBL" id="MBW0489481.1"/>
    </source>
</evidence>
<proteinExistence type="predicted"/>
<reference evidence="2" key="1">
    <citation type="submission" date="2021-03" db="EMBL/GenBank/DDBJ databases">
        <title>Draft genome sequence of rust myrtle Austropuccinia psidii MF-1, a brazilian biotype.</title>
        <authorList>
            <person name="Quecine M.C."/>
            <person name="Pachon D.M.R."/>
            <person name="Bonatelli M.L."/>
            <person name="Correr F.H."/>
            <person name="Franceschini L.M."/>
            <person name="Leite T.F."/>
            <person name="Margarido G.R.A."/>
            <person name="Almeida C.A."/>
            <person name="Ferrarezi J.A."/>
            <person name="Labate C.A."/>
        </authorList>
    </citation>
    <scope>NUCLEOTIDE SEQUENCE</scope>
    <source>
        <strain evidence="2">MF-1</strain>
    </source>
</reference>
<keyword evidence="3" id="KW-1185">Reference proteome</keyword>
<evidence type="ECO:0000313" key="3">
    <source>
        <dbReference type="Proteomes" id="UP000765509"/>
    </source>
</evidence>
<evidence type="ECO:0000256" key="1">
    <source>
        <dbReference type="SAM" id="MobiDB-lite"/>
    </source>
</evidence>